<evidence type="ECO:0000256" key="2">
    <source>
        <dbReference type="ARBA" id="ARBA00012438"/>
    </source>
</evidence>
<evidence type="ECO:0000256" key="8">
    <source>
        <dbReference type="SAM" id="Phobius"/>
    </source>
</evidence>
<reference evidence="10 11" key="1">
    <citation type="submission" date="2020-08" db="EMBL/GenBank/DDBJ databases">
        <title>A Genomic Blueprint of the Chicken Gut Microbiome.</title>
        <authorList>
            <person name="Gilroy R."/>
            <person name="Ravi A."/>
            <person name="Getino M."/>
            <person name="Pursley I."/>
            <person name="Horton D.L."/>
            <person name="Alikhan N.-F."/>
            <person name="Baker D."/>
            <person name="Gharbi K."/>
            <person name="Hall N."/>
            <person name="Watson M."/>
            <person name="Adriaenssens E.M."/>
            <person name="Foster-Nyarko E."/>
            <person name="Jarju S."/>
            <person name="Secka A."/>
            <person name="Antonio M."/>
            <person name="Oren A."/>
            <person name="Chaudhuri R."/>
            <person name="La Ragione R.M."/>
            <person name="Hildebrand F."/>
            <person name="Pallen M.J."/>
        </authorList>
    </citation>
    <scope>NUCLEOTIDE SEQUENCE [LARGE SCALE GENOMIC DNA]</scope>
    <source>
        <strain evidence="10 11">Sa1CVN1</strain>
    </source>
</reference>
<feature type="domain" description="Histidine kinase" evidence="9">
    <location>
        <begin position="215"/>
        <end position="422"/>
    </location>
</feature>
<evidence type="ECO:0000256" key="5">
    <source>
        <dbReference type="ARBA" id="ARBA00022777"/>
    </source>
</evidence>
<dbReference type="SUPFAM" id="SSF55874">
    <property type="entry name" value="ATPase domain of HSP90 chaperone/DNA topoisomerase II/histidine kinase"/>
    <property type="match status" value="1"/>
</dbReference>
<dbReference type="PRINTS" id="PR00344">
    <property type="entry name" value="BCTRLSENSOR"/>
</dbReference>
<dbReference type="Pfam" id="PF13188">
    <property type="entry name" value="PAS_8"/>
    <property type="match status" value="1"/>
</dbReference>
<dbReference type="Pfam" id="PF02518">
    <property type="entry name" value="HATPase_c"/>
    <property type="match status" value="1"/>
</dbReference>
<keyword evidence="11" id="KW-1185">Reference proteome</keyword>
<dbReference type="InterPro" id="IPR003594">
    <property type="entry name" value="HATPase_dom"/>
</dbReference>
<keyword evidence="4" id="KW-0547">Nucleotide-binding</keyword>
<dbReference type="PROSITE" id="PS50109">
    <property type="entry name" value="HIS_KIN"/>
    <property type="match status" value="1"/>
</dbReference>
<comment type="catalytic activity">
    <reaction evidence="1">
        <text>ATP + protein L-histidine = ADP + protein N-phospho-L-histidine.</text>
        <dbReference type="EC" id="2.7.13.3"/>
    </reaction>
</comment>
<dbReference type="SMART" id="SM00387">
    <property type="entry name" value="HATPase_c"/>
    <property type="match status" value="1"/>
</dbReference>
<organism evidence="10 11">
    <name type="scientific">Phocaeicola intestinalis</name>
    <dbReference type="NCBI Taxonomy" id="2762212"/>
    <lineage>
        <taxon>Bacteria</taxon>
        <taxon>Pseudomonadati</taxon>
        <taxon>Bacteroidota</taxon>
        <taxon>Bacteroidia</taxon>
        <taxon>Bacteroidales</taxon>
        <taxon>Bacteroidaceae</taxon>
        <taxon>Phocaeicola</taxon>
    </lineage>
</organism>
<keyword evidence="6" id="KW-0067">ATP-binding</keyword>
<evidence type="ECO:0000313" key="10">
    <source>
        <dbReference type="EMBL" id="MBD8040731.1"/>
    </source>
</evidence>
<dbReference type="InterPro" id="IPR036890">
    <property type="entry name" value="HATPase_C_sf"/>
</dbReference>
<dbReference type="Gene3D" id="3.30.450.20">
    <property type="entry name" value="PAS domain"/>
    <property type="match status" value="1"/>
</dbReference>
<dbReference type="EMBL" id="JACSPP010000028">
    <property type="protein sequence ID" value="MBD8040731.1"/>
    <property type="molecule type" value="Genomic_DNA"/>
</dbReference>
<evidence type="ECO:0000313" key="11">
    <source>
        <dbReference type="Proteomes" id="UP000620874"/>
    </source>
</evidence>
<evidence type="ECO:0000256" key="3">
    <source>
        <dbReference type="ARBA" id="ARBA00022679"/>
    </source>
</evidence>
<keyword evidence="8" id="KW-0812">Transmembrane</keyword>
<dbReference type="PANTHER" id="PTHR43065">
    <property type="entry name" value="SENSOR HISTIDINE KINASE"/>
    <property type="match status" value="1"/>
</dbReference>
<dbReference type="GO" id="GO:0016301">
    <property type="term" value="F:kinase activity"/>
    <property type="evidence" value="ECO:0007669"/>
    <property type="project" value="UniProtKB-KW"/>
</dbReference>
<name>A0ABR8Y951_9BACT</name>
<dbReference type="PANTHER" id="PTHR43065:SF46">
    <property type="entry name" value="C4-DICARBOXYLATE TRANSPORT SENSOR PROTEIN DCTB"/>
    <property type="match status" value="1"/>
</dbReference>
<dbReference type="InterPro" id="IPR036097">
    <property type="entry name" value="HisK_dim/P_sf"/>
</dbReference>
<gene>
    <name evidence="10" type="ORF">H9625_09850</name>
</gene>
<feature type="transmembrane region" description="Helical" evidence="8">
    <location>
        <begin position="5"/>
        <end position="23"/>
    </location>
</feature>
<protein>
    <recommendedName>
        <fullName evidence="2">histidine kinase</fullName>
        <ecNumber evidence="2">2.7.13.3</ecNumber>
    </recommendedName>
</protein>
<evidence type="ECO:0000256" key="4">
    <source>
        <dbReference type="ARBA" id="ARBA00022741"/>
    </source>
</evidence>
<comment type="caution">
    <text evidence="10">The sequence shown here is derived from an EMBL/GenBank/DDBJ whole genome shotgun (WGS) entry which is preliminary data.</text>
</comment>
<keyword evidence="5 10" id="KW-0418">Kinase</keyword>
<evidence type="ECO:0000256" key="6">
    <source>
        <dbReference type="ARBA" id="ARBA00022840"/>
    </source>
</evidence>
<sequence length="422" mass="47947">MKNYTYSLAVHVGSITLFAIAGAFAVTQHLWFCATACIVLLTGICISLYRTQNRQIRMMQRIVECMKNNDLSQLMCAPFNNPTMQQLATDMSTALKNIRTHLNEEETKHLYYENLLNQVDTAVIVCHSDGRIEWMNKPAQQLLGNRNKLPQEILSAIRSRQAVVQLPHSVVPTELSVSATHIQLKGKAYWLVSLKNIHTALEHTEMEAWQKLIRVLTHEIMNSITPIISLADTLNERCQTYSPTSTDTLMQQGLQIIQRRSKGLLEFVENYRKLTKIAPPVKNNIRVNDFFEDLKQLFADTRITFHCPDCETPWKADRGQMEQVFINLIKNAQEACCDNPSAHINIYAHIDDEKWKFIISDNGEGMLPEVTERIFVPFFTTKPGGSGIGLALCKQIIVLHRGQIAVTSEPDKGSEFTLTFPM</sequence>
<proteinExistence type="predicted"/>
<keyword evidence="7" id="KW-0902">Two-component regulatory system</keyword>
<dbReference type="Proteomes" id="UP000620874">
    <property type="component" value="Unassembled WGS sequence"/>
</dbReference>
<evidence type="ECO:0000256" key="7">
    <source>
        <dbReference type="ARBA" id="ARBA00023012"/>
    </source>
</evidence>
<dbReference type="EC" id="2.7.13.3" evidence="2"/>
<keyword evidence="3" id="KW-0808">Transferase</keyword>
<dbReference type="InterPro" id="IPR005467">
    <property type="entry name" value="His_kinase_dom"/>
</dbReference>
<keyword evidence="8" id="KW-0472">Membrane</keyword>
<dbReference type="SUPFAM" id="SSF47384">
    <property type="entry name" value="Homodimeric domain of signal transducing histidine kinase"/>
    <property type="match status" value="1"/>
</dbReference>
<evidence type="ECO:0000256" key="1">
    <source>
        <dbReference type="ARBA" id="ARBA00000085"/>
    </source>
</evidence>
<dbReference type="InterPro" id="IPR000014">
    <property type="entry name" value="PAS"/>
</dbReference>
<keyword evidence="8" id="KW-1133">Transmembrane helix</keyword>
<dbReference type="Gene3D" id="3.30.565.10">
    <property type="entry name" value="Histidine kinase-like ATPase, C-terminal domain"/>
    <property type="match status" value="1"/>
</dbReference>
<feature type="transmembrane region" description="Helical" evidence="8">
    <location>
        <begin position="29"/>
        <end position="49"/>
    </location>
</feature>
<evidence type="ECO:0000259" key="9">
    <source>
        <dbReference type="PROSITE" id="PS50109"/>
    </source>
</evidence>
<dbReference type="RefSeq" id="WP_087251605.1">
    <property type="nucleotide sequence ID" value="NZ_JACSPP010000028.1"/>
</dbReference>
<accession>A0ABR8Y951</accession>
<dbReference type="InterPro" id="IPR004358">
    <property type="entry name" value="Sig_transdc_His_kin-like_C"/>
</dbReference>